<organism evidence="8 9">
    <name type="scientific">Parascedosporium putredinis</name>
    <dbReference type="NCBI Taxonomy" id="1442378"/>
    <lineage>
        <taxon>Eukaryota</taxon>
        <taxon>Fungi</taxon>
        <taxon>Dikarya</taxon>
        <taxon>Ascomycota</taxon>
        <taxon>Pezizomycotina</taxon>
        <taxon>Sordariomycetes</taxon>
        <taxon>Hypocreomycetidae</taxon>
        <taxon>Microascales</taxon>
        <taxon>Microascaceae</taxon>
        <taxon>Parascedosporium</taxon>
    </lineage>
</organism>
<evidence type="ECO:0000256" key="1">
    <source>
        <dbReference type="ARBA" id="ARBA00004123"/>
    </source>
</evidence>
<keyword evidence="9" id="KW-1185">Reference proteome</keyword>
<evidence type="ECO:0000259" key="5">
    <source>
        <dbReference type="Pfam" id="PF06978"/>
    </source>
</evidence>
<dbReference type="PANTHER" id="PTHR22731:SF3">
    <property type="entry name" value="RIBONUCLEASES P_MRP PROTEIN SUBUNIT POP1"/>
    <property type="match status" value="1"/>
</dbReference>
<feature type="compositionally biased region" description="Polar residues" evidence="4">
    <location>
        <begin position="520"/>
        <end position="531"/>
    </location>
</feature>
<dbReference type="InterPro" id="IPR009723">
    <property type="entry name" value="Pop1_N"/>
</dbReference>
<dbReference type="Pfam" id="PF22770">
    <property type="entry name" value="POP1_C"/>
    <property type="match status" value="1"/>
</dbReference>
<dbReference type="Proteomes" id="UP000838763">
    <property type="component" value="Unassembled WGS sequence"/>
</dbReference>
<name>A0A9P1M709_9PEZI</name>
<dbReference type="OrthoDB" id="442863at2759"/>
<feature type="region of interest" description="Disordered" evidence="4">
    <location>
        <begin position="81"/>
        <end position="110"/>
    </location>
</feature>
<evidence type="ECO:0000256" key="4">
    <source>
        <dbReference type="SAM" id="MobiDB-lite"/>
    </source>
</evidence>
<keyword evidence="3" id="KW-0539">Nucleus</keyword>
<reference evidence="8" key="1">
    <citation type="submission" date="2022-11" db="EMBL/GenBank/DDBJ databases">
        <authorList>
            <person name="Scott C."/>
            <person name="Bruce N."/>
        </authorList>
    </citation>
    <scope>NUCLEOTIDE SEQUENCE</scope>
</reference>
<gene>
    <name evidence="8" type="ORF">PPNO1_LOCUS617</name>
</gene>
<accession>A0A9P1M709</accession>
<dbReference type="GO" id="GO:0001682">
    <property type="term" value="P:tRNA 5'-leader removal"/>
    <property type="evidence" value="ECO:0007669"/>
    <property type="project" value="InterPro"/>
</dbReference>
<keyword evidence="2" id="KW-0819">tRNA processing</keyword>
<feature type="domain" description="POP1 C-terminal" evidence="7">
    <location>
        <begin position="667"/>
        <end position="727"/>
    </location>
</feature>
<evidence type="ECO:0000259" key="6">
    <source>
        <dbReference type="Pfam" id="PF08170"/>
    </source>
</evidence>
<sequence length="728" mass="79508">MSKRKDAPNAASGKLTRKANGDHGGAFNTGRVVPKRTKFLDARQIAAQPADDALKDGELDLQAFLAARQFEIDALEDSMRRTKEASSSRAFQRLPRKKAKAGADSMDVDGGDKLPVKATITTRPARPKLRRNTLNVPLPVKSKFKKRQITKTWLPTHVWHAKRARMTEPKNPLWRFAVPLTPNEKTYRPTHRAQGESGALVWDVSYTSTIGLYGNVAGIERRKRREVFLRVHPSAFLELFDELLRLIKMETPRLYIEDLRFEVGSIEFTGPASTEVLSGVLVPYTRDGKPMESHGKLFKALTGLTNPASLPANSVLGFSVQDPRLQYPARTVNLQNVVADELLNTLASWPAEDGLQPYQLWSRDARNEGSHLPSKRAIDRRKTNKTPGAYLKATAVDPPIPIILLAQRCGVGRQAQGTWTLLAPWKCIQPLWYSIVHYPLYSGGNPRLGGLREMQQVAFERDQPWFPADYINTNAAAKGKRTAWESVELGASRKGEVGNGLHCDFELLLETGLNGESHMDATTNGKPSSSADAMDVDESSGADATNVVNSPQGLTNISRLSKAQLNDLVTAKSLSSPPRTVVQVRLAFVGKGVATTCARIYRLPARRAPESADPGVVVPATQQATLRPRAEKAPCPQTCASSGSPFSLAPRHLGNRRAVRQPPSIPDLIGFVTTGAFSLSEGKGVAIGSIAVGKVLGELRGGHAKEGTLCVIRNPGESVGRLARWEVI</sequence>
<evidence type="ECO:0000313" key="8">
    <source>
        <dbReference type="EMBL" id="CAI4210819.1"/>
    </source>
</evidence>
<dbReference type="Pfam" id="PF06978">
    <property type="entry name" value="POP1_N"/>
    <property type="match status" value="2"/>
</dbReference>
<dbReference type="InterPro" id="IPR055079">
    <property type="entry name" value="POP1_C"/>
</dbReference>
<protein>
    <recommendedName>
        <fullName evidence="10">POPLD-domain-containing protein</fullName>
    </recommendedName>
</protein>
<dbReference type="InterPro" id="IPR012590">
    <property type="entry name" value="POPLD_dom"/>
</dbReference>
<comment type="subcellular location">
    <subcellularLocation>
        <location evidence="1">Nucleus</location>
    </subcellularLocation>
</comment>
<feature type="region of interest" description="Disordered" evidence="4">
    <location>
        <begin position="1"/>
        <end position="32"/>
    </location>
</feature>
<dbReference type="GO" id="GO:0000172">
    <property type="term" value="C:ribonuclease MRP complex"/>
    <property type="evidence" value="ECO:0007669"/>
    <property type="project" value="InterPro"/>
</dbReference>
<dbReference type="EMBL" id="CALLCH030000001">
    <property type="protein sequence ID" value="CAI4210819.1"/>
    <property type="molecule type" value="Genomic_DNA"/>
</dbReference>
<evidence type="ECO:0000313" key="9">
    <source>
        <dbReference type="Proteomes" id="UP000838763"/>
    </source>
</evidence>
<proteinExistence type="predicted"/>
<comment type="caution">
    <text evidence="8">The sequence shown here is derived from an EMBL/GenBank/DDBJ whole genome shotgun (WGS) entry which is preliminary data.</text>
</comment>
<dbReference type="Pfam" id="PF08170">
    <property type="entry name" value="POPLD"/>
    <property type="match status" value="1"/>
</dbReference>
<evidence type="ECO:0000259" key="7">
    <source>
        <dbReference type="Pfam" id="PF22770"/>
    </source>
</evidence>
<evidence type="ECO:0000256" key="2">
    <source>
        <dbReference type="ARBA" id="ARBA00022694"/>
    </source>
</evidence>
<feature type="domain" description="Pop1 N-terminal" evidence="5">
    <location>
        <begin position="64"/>
        <end position="97"/>
    </location>
</feature>
<dbReference type="GO" id="GO:0005655">
    <property type="term" value="C:nucleolar ribonuclease P complex"/>
    <property type="evidence" value="ECO:0007669"/>
    <property type="project" value="InterPro"/>
</dbReference>
<evidence type="ECO:0000256" key="3">
    <source>
        <dbReference type="ARBA" id="ARBA00023242"/>
    </source>
</evidence>
<feature type="domain" description="Pop1 N-terminal" evidence="5">
    <location>
        <begin position="116"/>
        <end position="214"/>
    </location>
</feature>
<feature type="domain" description="POPLD" evidence="6">
    <location>
        <begin position="418"/>
        <end position="479"/>
    </location>
</feature>
<feature type="region of interest" description="Disordered" evidence="4">
    <location>
        <begin position="518"/>
        <end position="550"/>
    </location>
</feature>
<dbReference type="InterPro" id="IPR039182">
    <property type="entry name" value="Pop1"/>
</dbReference>
<evidence type="ECO:0008006" key="10">
    <source>
        <dbReference type="Google" id="ProtNLM"/>
    </source>
</evidence>
<dbReference type="PANTHER" id="PTHR22731">
    <property type="entry name" value="RIBONUCLEASES P/MRP PROTEIN SUBUNIT POP1"/>
    <property type="match status" value="1"/>
</dbReference>
<dbReference type="AlphaFoldDB" id="A0A9P1M709"/>